<evidence type="ECO:0000256" key="1">
    <source>
        <dbReference type="SAM" id="MobiDB-lite"/>
    </source>
</evidence>
<gene>
    <name evidence="2" type="ORF">SKAU_G00158320</name>
</gene>
<evidence type="ECO:0000313" key="2">
    <source>
        <dbReference type="EMBL" id="KAJ8359307.1"/>
    </source>
</evidence>
<name>A0A9Q1FIG2_SYNKA</name>
<reference evidence="2" key="1">
    <citation type="journal article" date="2023" name="Science">
        <title>Genome structures resolve the early diversification of teleost fishes.</title>
        <authorList>
            <person name="Parey E."/>
            <person name="Louis A."/>
            <person name="Montfort J."/>
            <person name="Bouchez O."/>
            <person name="Roques C."/>
            <person name="Iampietro C."/>
            <person name="Lluch J."/>
            <person name="Castinel A."/>
            <person name="Donnadieu C."/>
            <person name="Desvignes T."/>
            <person name="Floi Bucao C."/>
            <person name="Jouanno E."/>
            <person name="Wen M."/>
            <person name="Mejri S."/>
            <person name="Dirks R."/>
            <person name="Jansen H."/>
            <person name="Henkel C."/>
            <person name="Chen W.J."/>
            <person name="Zahm M."/>
            <person name="Cabau C."/>
            <person name="Klopp C."/>
            <person name="Thompson A.W."/>
            <person name="Robinson-Rechavi M."/>
            <person name="Braasch I."/>
            <person name="Lecointre G."/>
            <person name="Bobe J."/>
            <person name="Postlethwait J.H."/>
            <person name="Berthelot C."/>
            <person name="Roest Crollius H."/>
            <person name="Guiguen Y."/>
        </authorList>
    </citation>
    <scope>NUCLEOTIDE SEQUENCE</scope>
    <source>
        <strain evidence="2">WJC10195</strain>
    </source>
</reference>
<dbReference type="AlphaFoldDB" id="A0A9Q1FIG2"/>
<dbReference type="Proteomes" id="UP001152622">
    <property type="component" value="Chromosome 5"/>
</dbReference>
<protein>
    <submittedName>
        <fullName evidence="2">Uncharacterized protein</fullName>
    </submittedName>
</protein>
<organism evidence="2 3">
    <name type="scientific">Synaphobranchus kaupii</name>
    <name type="common">Kaup's arrowtooth eel</name>
    <dbReference type="NCBI Taxonomy" id="118154"/>
    <lineage>
        <taxon>Eukaryota</taxon>
        <taxon>Metazoa</taxon>
        <taxon>Chordata</taxon>
        <taxon>Craniata</taxon>
        <taxon>Vertebrata</taxon>
        <taxon>Euteleostomi</taxon>
        <taxon>Actinopterygii</taxon>
        <taxon>Neopterygii</taxon>
        <taxon>Teleostei</taxon>
        <taxon>Anguilliformes</taxon>
        <taxon>Synaphobranchidae</taxon>
        <taxon>Synaphobranchus</taxon>
    </lineage>
</organism>
<evidence type="ECO:0000313" key="3">
    <source>
        <dbReference type="Proteomes" id="UP001152622"/>
    </source>
</evidence>
<dbReference type="EMBL" id="JAINUF010000005">
    <property type="protein sequence ID" value="KAJ8359307.1"/>
    <property type="molecule type" value="Genomic_DNA"/>
</dbReference>
<keyword evidence="3" id="KW-1185">Reference proteome</keyword>
<proteinExistence type="predicted"/>
<comment type="caution">
    <text evidence="2">The sequence shown here is derived from an EMBL/GenBank/DDBJ whole genome shotgun (WGS) entry which is preliminary data.</text>
</comment>
<feature type="region of interest" description="Disordered" evidence="1">
    <location>
        <begin position="45"/>
        <end position="71"/>
    </location>
</feature>
<accession>A0A9Q1FIG2</accession>
<sequence length="71" mass="8343">MFIYVLKDRPTHYKWYRYTAALRTGGRRRRTAPLRSRRLLLFSRDSPAGSVDGEERDTVTRRSGSGAERRL</sequence>